<dbReference type="InterPro" id="IPR013108">
    <property type="entry name" value="Amidohydro_3"/>
</dbReference>
<dbReference type="AlphaFoldDB" id="A0AAV2WG60"/>
<sequence length="567" mass="62955">MLPPIWGGYVRAMGMVLSNARVYTLDVQQPVVGGVVIEDGVITRVGELDSWQNVAGLPVYDLGGRTVIPGLIDAHTHPSMVSQSFWHVRLPWTTDVDEILCFIREYAQAHPVAEAPFLYFEYYPSATFRDGGPTKELLDSAVSDRPVLCQDFSDHEHWVNSTMLELMGVDKNTPDPVPGLEMFVRDEDGNPTGLLREFVHRHFLDGMYERIGWRPPQDLTPERIKPFFDFMTEHGVTSLFEALLPDEQLLQSLDELDSRGELNVYYEGALQFQDLAGLPQVLARVEELHAGYGGAHIRIRTVKLFLDGTNESGNSAVIAPMCSHAPAGLGEIAMDVEELTQCLILCNDARVDVHIHLVGDRAFRVACDAVGVARQRLADRWMIQVTLAHCELVDPSDMARPAELGVFVNWTTHWSGGYFGDEARQHLGDERWNRMYRFNEIAAAGAVVTFGSDVVTGYELHRAAPMFGMQVAATRVDPEYPLDPAVYPDSIRPRADAMLSRELMLRGHTIDAARQLRLADRLGSIEAGKVANLVVLNADLFDVPAEALSQVKCDAVMFEGKIVSGSL</sequence>
<organism evidence="2 3">
    <name type="scientific">Mycolicibacterium neoaurum</name>
    <name type="common">Mycobacterium neoaurum</name>
    <dbReference type="NCBI Taxonomy" id="1795"/>
    <lineage>
        <taxon>Bacteria</taxon>
        <taxon>Bacillati</taxon>
        <taxon>Actinomycetota</taxon>
        <taxon>Actinomycetes</taxon>
        <taxon>Mycobacteriales</taxon>
        <taxon>Mycobacteriaceae</taxon>
        <taxon>Mycolicibacterium</taxon>
    </lineage>
</organism>
<reference evidence="2" key="2">
    <citation type="submission" date="2015-09" db="EMBL/GenBank/DDBJ databases">
        <title>Draft genome sequence of Mycobacterium neoaurum DSM 44074.</title>
        <authorList>
            <person name="Croce O."/>
            <person name="Robert C."/>
            <person name="Raoult D."/>
            <person name="Drancourt M."/>
        </authorList>
    </citation>
    <scope>NUCLEOTIDE SEQUENCE</scope>
    <source>
        <strain evidence="2">DSM 44074</strain>
    </source>
</reference>
<proteinExistence type="predicted"/>
<name>A0AAV2WG60_MYCNE</name>
<reference evidence="2" key="1">
    <citation type="submission" date="2014-05" db="EMBL/GenBank/DDBJ databases">
        <authorList>
            <person name="Urmite Genomes"/>
        </authorList>
    </citation>
    <scope>NUCLEOTIDE SEQUENCE</scope>
    <source>
        <strain evidence="2">DSM 44074</strain>
    </source>
</reference>
<feature type="domain" description="Amidohydrolase 3" evidence="1">
    <location>
        <begin position="59"/>
        <end position="563"/>
    </location>
</feature>
<dbReference type="PANTHER" id="PTHR22642">
    <property type="entry name" value="IMIDAZOLONEPROPIONASE"/>
    <property type="match status" value="1"/>
</dbReference>
<protein>
    <submittedName>
        <fullName evidence="2">Amidohydrolase 3</fullName>
    </submittedName>
</protein>
<dbReference type="InterPro" id="IPR011059">
    <property type="entry name" value="Metal-dep_hydrolase_composite"/>
</dbReference>
<dbReference type="GO" id="GO:0016810">
    <property type="term" value="F:hydrolase activity, acting on carbon-nitrogen (but not peptide) bonds"/>
    <property type="evidence" value="ECO:0007669"/>
    <property type="project" value="InterPro"/>
</dbReference>
<gene>
    <name evidence="2" type="ORF">BN1047_01070</name>
</gene>
<dbReference type="Gene3D" id="3.20.20.140">
    <property type="entry name" value="Metal-dependent hydrolases"/>
    <property type="match status" value="1"/>
</dbReference>
<dbReference type="SUPFAM" id="SSF51556">
    <property type="entry name" value="Metallo-dependent hydrolases"/>
    <property type="match status" value="1"/>
</dbReference>
<dbReference type="Pfam" id="PF07969">
    <property type="entry name" value="Amidohydro_3"/>
    <property type="match status" value="1"/>
</dbReference>
<dbReference type="Proteomes" id="UP000028864">
    <property type="component" value="Unassembled WGS sequence"/>
</dbReference>
<dbReference type="Gene3D" id="2.30.40.10">
    <property type="entry name" value="Urease, subunit C, domain 1"/>
    <property type="match status" value="1"/>
</dbReference>
<dbReference type="SUPFAM" id="SSF51338">
    <property type="entry name" value="Composite domain of metallo-dependent hydrolases"/>
    <property type="match status" value="1"/>
</dbReference>
<dbReference type="InterPro" id="IPR032466">
    <property type="entry name" value="Metal_Hydrolase"/>
</dbReference>
<dbReference type="EMBL" id="LK021337">
    <property type="protein sequence ID" value="CDQ43206.1"/>
    <property type="molecule type" value="Genomic_DNA"/>
</dbReference>
<evidence type="ECO:0000259" key="1">
    <source>
        <dbReference type="Pfam" id="PF07969"/>
    </source>
</evidence>
<evidence type="ECO:0000313" key="3">
    <source>
        <dbReference type="Proteomes" id="UP000028864"/>
    </source>
</evidence>
<evidence type="ECO:0000313" key="2">
    <source>
        <dbReference type="EMBL" id="CDQ43206.1"/>
    </source>
</evidence>
<dbReference type="Gene3D" id="3.10.310.70">
    <property type="match status" value="1"/>
</dbReference>
<accession>A0AAV2WG60</accession>
<dbReference type="PANTHER" id="PTHR22642:SF2">
    <property type="entry name" value="PROTEIN LONG AFTER FAR-RED 3"/>
    <property type="match status" value="1"/>
</dbReference>